<proteinExistence type="predicted"/>
<reference evidence="2 3" key="1">
    <citation type="journal article" date="2018" name="Nat. Ecol. Evol.">
        <title>Pezizomycetes genomes reveal the molecular basis of ectomycorrhizal truffle lifestyle.</title>
        <authorList>
            <person name="Murat C."/>
            <person name="Payen T."/>
            <person name="Noel B."/>
            <person name="Kuo A."/>
            <person name="Morin E."/>
            <person name="Chen J."/>
            <person name="Kohler A."/>
            <person name="Krizsan K."/>
            <person name="Balestrini R."/>
            <person name="Da Silva C."/>
            <person name="Montanini B."/>
            <person name="Hainaut M."/>
            <person name="Levati E."/>
            <person name="Barry K.W."/>
            <person name="Belfiori B."/>
            <person name="Cichocki N."/>
            <person name="Clum A."/>
            <person name="Dockter R.B."/>
            <person name="Fauchery L."/>
            <person name="Guy J."/>
            <person name="Iotti M."/>
            <person name="Le Tacon F."/>
            <person name="Lindquist E.A."/>
            <person name="Lipzen A."/>
            <person name="Malagnac F."/>
            <person name="Mello A."/>
            <person name="Molinier V."/>
            <person name="Miyauchi S."/>
            <person name="Poulain J."/>
            <person name="Riccioni C."/>
            <person name="Rubini A."/>
            <person name="Sitrit Y."/>
            <person name="Splivallo R."/>
            <person name="Traeger S."/>
            <person name="Wang M."/>
            <person name="Zifcakova L."/>
            <person name="Wipf D."/>
            <person name="Zambonelli A."/>
            <person name="Paolocci F."/>
            <person name="Nowrousian M."/>
            <person name="Ottonello S."/>
            <person name="Baldrian P."/>
            <person name="Spatafora J.W."/>
            <person name="Henrissat B."/>
            <person name="Nagy L.G."/>
            <person name="Aury J.M."/>
            <person name="Wincker P."/>
            <person name="Grigoriev I.V."/>
            <person name="Bonfante P."/>
            <person name="Martin F.M."/>
        </authorList>
    </citation>
    <scope>NUCLEOTIDE SEQUENCE [LARGE SCALE GENOMIC DNA]</scope>
    <source>
        <strain evidence="2 3">120613-1</strain>
    </source>
</reference>
<keyword evidence="3" id="KW-1185">Reference proteome</keyword>
<protein>
    <submittedName>
        <fullName evidence="2">Uncharacterized protein</fullName>
    </submittedName>
</protein>
<accession>A0A3N4KK00</accession>
<organism evidence="2 3">
    <name type="scientific">Choiromyces venosus 120613-1</name>
    <dbReference type="NCBI Taxonomy" id="1336337"/>
    <lineage>
        <taxon>Eukaryota</taxon>
        <taxon>Fungi</taxon>
        <taxon>Dikarya</taxon>
        <taxon>Ascomycota</taxon>
        <taxon>Pezizomycotina</taxon>
        <taxon>Pezizomycetes</taxon>
        <taxon>Pezizales</taxon>
        <taxon>Tuberaceae</taxon>
        <taxon>Choiromyces</taxon>
    </lineage>
</organism>
<sequence>MYLVFWWFYNNNNRSQQPRGGSTLSVTVRSFWVMNKPTLVCLSLDRIPILFSLCESIIIQSLFYFTSDDIIFPPSGHRQSSQPTLTKQTKRQEVTSTPVPAFPGNREYKILAS</sequence>
<dbReference type="AlphaFoldDB" id="A0A3N4KK00"/>
<evidence type="ECO:0000313" key="2">
    <source>
        <dbReference type="EMBL" id="RPB06135.1"/>
    </source>
</evidence>
<dbReference type="Proteomes" id="UP000276215">
    <property type="component" value="Unassembled WGS sequence"/>
</dbReference>
<gene>
    <name evidence="2" type="ORF">L873DRAFT_25104</name>
</gene>
<feature type="region of interest" description="Disordered" evidence="1">
    <location>
        <begin position="75"/>
        <end position="104"/>
    </location>
</feature>
<evidence type="ECO:0000256" key="1">
    <source>
        <dbReference type="SAM" id="MobiDB-lite"/>
    </source>
</evidence>
<feature type="compositionally biased region" description="Polar residues" evidence="1">
    <location>
        <begin position="77"/>
        <end position="87"/>
    </location>
</feature>
<dbReference type="EMBL" id="ML120351">
    <property type="protein sequence ID" value="RPB06135.1"/>
    <property type="molecule type" value="Genomic_DNA"/>
</dbReference>
<name>A0A3N4KK00_9PEZI</name>
<evidence type="ECO:0000313" key="3">
    <source>
        <dbReference type="Proteomes" id="UP000276215"/>
    </source>
</evidence>